<organism evidence="1 2">
    <name type="scientific">Paenibacillus naphthalenovorans</name>
    <dbReference type="NCBI Taxonomy" id="162209"/>
    <lineage>
        <taxon>Bacteria</taxon>
        <taxon>Bacillati</taxon>
        <taxon>Bacillota</taxon>
        <taxon>Bacilli</taxon>
        <taxon>Bacillales</taxon>
        <taxon>Paenibacillaceae</taxon>
        <taxon>Paenibacillus</taxon>
    </lineage>
</organism>
<dbReference type="KEGG" id="pnp:IJ22_25270"/>
<sequence>MILHNDANLKQDIFLEQSALMAFMNPEDPYYLKARTIFFDIHDLDRRLATTNYVIFETHQWLRNHFDFADAQFFLNTIDKAVQQGVLTVIPGSPELEQESKRLILDFPKSQFSLNEAMTAVVMLSYQLKRIFTFNPNYAFLTTLDREIRLLPSMW</sequence>
<dbReference type="Gene3D" id="3.40.50.1010">
    <property type="entry name" value="5'-nuclease"/>
    <property type="match status" value="1"/>
</dbReference>
<reference evidence="1 2" key="2">
    <citation type="journal article" date="2016" name="Genome Announc.">
        <title>Complete Genome Sequences of Two Interactive Moderate Thermophiles, Paenibacillus napthalenovorans 32O-Y and Paenibacillus sp. 32O-W.</title>
        <authorList>
            <person name="Butler R.R.III."/>
            <person name="Wang J."/>
            <person name="Stark B.C."/>
            <person name="Pombert J.F."/>
        </authorList>
    </citation>
    <scope>NUCLEOTIDE SEQUENCE [LARGE SCALE GENOMIC DNA]</scope>
    <source>
        <strain evidence="1 2">32O-Y</strain>
    </source>
</reference>
<dbReference type="STRING" id="162209.IJ22_25270"/>
<dbReference type="AlphaFoldDB" id="A0A0U2W2X0"/>
<gene>
    <name evidence="1" type="ORF">IJ22_25270</name>
</gene>
<dbReference type="SUPFAM" id="SSF88723">
    <property type="entry name" value="PIN domain-like"/>
    <property type="match status" value="1"/>
</dbReference>
<dbReference type="InterPro" id="IPR029060">
    <property type="entry name" value="PIN-like_dom_sf"/>
</dbReference>
<dbReference type="Proteomes" id="UP000061660">
    <property type="component" value="Chromosome"/>
</dbReference>
<accession>A0A0U2W2X0</accession>
<dbReference type="OrthoDB" id="2601625at2"/>
<evidence type="ECO:0000313" key="1">
    <source>
        <dbReference type="EMBL" id="ALS22900.1"/>
    </source>
</evidence>
<proteinExistence type="predicted"/>
<dbReference type="EMBL" id="CP013652">
    <property type="protein sequence ID" value="ALS22900.1"/>
    <property type="molecule type" value="Genomic_DNA"/>
</dbReference>
<name>A0A0U2W2X0_9BACL</name>
<dbReference type="RefSeq" id="WP_054818822.1">
    <property type="nucleotide sequence ID" value="NZ_BJCS01000004.1"/>
</dbReference>
<reference evidence="2" key="1">
    <citation type="submission" date="2015-12" db="EMBL/GenBank/DDBJ databases">
        <title>Complete genome sequences of two moderately thermophilic Paenibacillus species.</title>
        <authorList>
            <person name="Butler R.III."/>
            <person name="Wang J."/>
            <person name="Stark B.C."/>
            <person name="Pombert J.-F."/>
        </authorList>
    </citation>
    <scope>NUCLEOTIDE SEQUENCE [LARGE SCALE GENOMIC DNA]</scope>
    <source>
        <strain evidence="2">32O-Y</strain>
    </source>
</reference>
<keyword evidence="2" id="KW-1185">Reference proteome</keyword>
<evidence type="ECO:0000313" key="2">
    <source>
        <dbReference type="Proteomes" id="UP000061660"/>
    </source>
</evidence>
<protein>
    <submittedName>
        <fullName evidence="1">Uncharacterized protein</fullName>
    </submittedName>
</protein>
<dbReference type="PATRIC" id="fig|162209.4.peg.2690"/>